<protein>
    <submittedName>
        <fullName evidence="1">Uncharacterized protein</fullName>
    </submittedName>
</protein>
<proteinExistence type="predicted"/>
<dbReference type="EMBL" id="CAADJG010000002">
    <property type="protein sequence ID" value="VFS72989.1"/>
    <property type="molecule type" value="Genomic_DNA"/>
</dbReference>
<evidence type="ECO:0000313" key="1">
    <source>
        <dbReference type="EMBL" id="VFS72989.1"/>
    </source>
</evidence>
<name>A0A485BWR0_RAOTE</name>
<reference evidence="1 2" key="1">
    <citation type="submission" date="2019-03" db="EMBL/GenBank/DDBJ databases">
        <authorList>
            <consortium name="Pathogen Informatics"/>
        </authorList>
    </citation>
    <scope>NUCLEOTIDE SEQUENCE [LARGE SCALE GENOMIC DNA]</scope>
    <source>
        <strain evidence="1 2">NCTC13038</strain>
    </source>
</reference>
<dbReference type="Proteomes" id="UP000332594">
    <property type="component" value="Unassembled WGS sequence"/>
</dbReference>
<evidence type="ECO:0000313" key="2">
    <source>
        <dbReference type="Proteomes" id="UP000332594"/>
    </source>
</evidence>
<gene>
    <name evidence="1" type="ORF">NCTC13038_02890</name>
</gene>
<sequence>MEPVSPEPLILLRITIHSLAGWIKQQVADCNVRFWHCADGAWSQLFDAEHFTFPNGKRTTSIPKKV</sequence>
<dbReference type="AlphaFoldDB" id="A0A485BWR0"/>
<accession>A0A485BWR0</accession>
<organism evidence="1 2">
    <name type="scientific">Raoultella terrigena</name>
    <name type="common">Klebsiella terrigena</name>
    <dbReference type="NCBI Taxonomy" id="577"/>
    <lineage>
        <taxon>Bacteria</taxon>
        <taxon>Pseudomonadati</taxon>
        <taxon>Pseudomonadota</taxon>
        <taxon>Gammaproteobacteria</taxon>
        <taxon>Enterobacterales</taxon>
        <taxon>Enterobacteriaceae</taxon>
        <taxon>Klebsiella/Raoultella group</taxon>
        <taxon>Raoultella</taxon>
    </lineage>
</organism>